<evidence type="ECO:0000259" key="1">
    <source>
        <dbReference type="Pfam" id="PF07486"/>
    </source>
</evidence>
<dbReference type="Gene3D" id="1.10.10.2520">
    <property type="entry name" value="Cell wall hydrolase SleB, domain 1"/>
    <property type="match status" value="1"/>
</dbReference>
<dbReference type="Proteomes" id="UP000598997">
    <property type="component" value="Unassembled WGS sequence"/>
</dbReference>
<feature type="domain" description="Cell wall hydrolase SleB" evidence="1">
    <location>
        <begin position="77"/>
        <end position="184"/>
    </location>
</feature>
<sequence>MTASNEISEARQLAAKAAMSDTTELVGQADATRFNMARAIDRAPVAMSGFSFLGGKTDRERAVQCLAEAAFFEAGNDPAGQRAVMQVVLNRVRHPVYPSTVCGVVFEGSTRQTGCQFTFTCDGSRNRRWSESGVSRARKLAAAALDGYVDKAVGTATHYHASYVVPYWSASLSKIAVVGQHLFYTFPHTAGSRSSFRSGGGRNEPAIPGIGDIPDELEVQVPADLKDAAVDVPGIKAVGQPVLATDITVFAIVDPNIPSGRWAVNALASCAGRPVCEVFAYTSQDAMQADMGLPKSRRRPVFTLLKDTGAGVEQARWDCRISARSKAEECMVN</sequence>
<evidence type="ECO:0000313" key="3">
    <source>
        <dbReference type="Proteomes" id="UP000598997"/>
    </source>
</evidence>
<dbReference type="InterPro" id="IPR042047">
    <property type="entry name" value="SleB_dom1"/>
</dbReference>
<comment type="caution">
    <text evidence="2">The sequence shown here is derived from an EMBL/GenBank/DDBJ whole genome shotgun (WGS) entry which is preliminary data.</text>
</comment>
<dbReference type="InterPro" id="IPR011105">
    <property type="entry name" value="Cell_wall_hydrolase_SleB"/>
</dbReference>
<dbReference type="AlphaFoldDB" id="A0A916YKZ9"/>
<dbReference type="Pfam" id="PF07486">
    <property type="entry name" value="Hydrolase_2"/>
    <property type="match status" value="1"/>
</dbReference>
<organism evidence="2 3">
    <name type="scientific">Croceicoccus pelagius</name>
    <dbReference type="NCBI Taxonomy" id="1703341"/>
    <lineage>
        <taxon>Bacteria</taxon>
        <taxon>Pseudomonadati</taxon>
        <taxon>Pseudomonadota</taxon>
        <taxon>Alphaproteobacteria</taxon>
        <taxon>Sphingomonadales</taxon>
        <taxon>Erythrobacteraceae</taxon>
        <taxon>Croceicoccus</taxon>
    </lineage>
</organism>
<proteinExistence type="predicted"/>
<evidence type="ECO:0000313" key="2">
    <source>
        <dbReference type="EMBL" id="GGD48185.1"/>
    </source>
</evidence>
<reference evidence="2 3" key="1">
    <citation type="journal article" date="2014" name="Int. J. Syst. Evol. Microbiol.">
        <title>Complete genome sequence of Corynebacterium casei LMG S-19264T (=DSM 44701T), isolated from a smear-ripened cheese.</title>
        <authorList>
            <consortium name="US DOE Joint Genome Institute (JGI-PGF)"/>
            <person name="Walter F."/>
            <person name="Albersmeier A."/>
            <person name="Kalinowski J."/>
            <person name="Ruckert C."/>
        </authorList>
    </citation>
    <scope>NUCLEOTIDE SEQUENCE [LARGE SCALE GENOMIC DNA]</scope>
    <source>
        <strain evidence="2 3">CGMCC 1.15358</strain>
    </source>
</reference>
<dbReference type="EMBL" id="BMIO01000007">
    <property type="protein sequence ID" value="GGD48185.1"/>
    <property type="molecule type" value="Genomic_DNA"/>
</dbReference>
<gene>
    <name evidence="2" type="ORF">GCM10010989_23210</name>
</gene>
<name>A0A916YKZ9_9SPHN</name>
<accession>A0A916YKZ9</accession>
<dbReference type="GO" id="GO:0016787">
    <property type="term" value="F:hydrolase activity"/>
    <property type="evidence" value="ECO:0007669"/>
    <property type="project" value="InterPro"/>
</dbReference>
<keyword evidence="3" id="KW-1185">Reference proteome</keyword>
<protein>
    <recommendedName>
        <fullName evidence="1">Cell wall hydrolase SleB domain-containing protein</fullName>
    </recommendedName>
</protein>